<feature type="domain" description="Glycosyltransferase 2-like" evidence="1">
    <location>
        <begin position="5"/>
        <end position="89"/>
    </location>
</feature>
<dbReference type="InterPro" id="IPR011990">
    <property type="entry name" value="TPR-like_helical_dom_sf"/>
</dbReference>
<proteinExistence type="predicted"/>
<dbReference type="PANTHER" id="PTHR43630:SF2">
    <property type="entry name" value="GLYCOSYLTRANSFERASE"/>
    <property type="match status" value="1"/>
</dbReference>
<dbReference type="InterPro" id="IPR029044">
    <property type="entry name" value="Nucleotide-diphossugar_trans"/>
</dbReference>
<dbReference type="SUPFAM" id="SSF48452">
    <property type="entry name" value="TPR-like"/>
    <property type="match status" value="1"/>
</dbReference>
<dbReference type="Proteomes" id="UP000760668">
    <property type="component" value="Unassembled WGS sequence"/>
</dbReference>
<dbReference type="CDD" id="cd02511">
    <property type="entry name" value="Beta4Glucosyltransferase"/>
    <property type="match status" value="1"/>
</dbReference>
<dbReference type="SUPFAM" id="SSF53448">
    <property type="entry name" value="Nucleotide-diphospho-sugar transferases"/>
    <property type="match status" value="1"/>
</dbReference>
<name>A0A921MNJ5_9FIRM</name>
<accession>A0A921MNJ5</accession>
<dbReference type="Pfam" id="PF00535">
    <property type="entry name" value="Glycos_transf_2"/>
    <property type="match status" value="1"/>
</dbReference>
<evidence type="ECO:0000313" key="3">
    <source>
        <dbReference type="Proteomes" id="UP000760668"/>
    </source>
</evidence>
<reference evidence="2" key="2">
    <citation type="submission" date="2021-09" db="EMBL/GenBank/DDBJ databases">
        <authorList>
            <person name="Gilroy R."/>
        </authorList>
    </citation>
    <scope>NUCLEOTIDE SEQUENCE</scope>
    <source>
        <strain evidence="2">CHK179-5677</strain>
    </source>
</reference>
<dbReference type="AlphaFoldDB" id="A0A921MNJ5"/>
<dbReference type="EMBL" id="DYUC01000105">
    <property type="protein sequence ID" value="HJG87406.1"/>
    <property type="molecule type" value="Genomic_DNA"/>
</dbReference>
<dbReference type="Gene3D" id="1.25.40.10">
    <property type="entry name" value="Tetratricopeptide repeat domain"/>
    <property type="match status" value="1"/>
</dbReference>
<comment type="caution">
    <text evidence="2">The sequence shown here is derived from an EMBL/GenBank/DDBJ whole genome shotgun (WGS) entry which is preliminary data.</text>
</comment>
<dbReference type="PANTHER" id="PTHR43630">
    <property type="entry name" value="POLY-BETA-1,6-N-ACETYL-D-GLUCOSAMINE SYNTHASE"/>
    <property type="match status" value="1"/>
</dbReference>
<protein>
    <submittedName>
        <fullName evidence="2">Glycosyltransferase family 2 protein</fullName>
    </submittedName>
</protein>
<evidence type="ECO:0000259" key="1">
    <source>
        <dbReference type="Pfam" id="PF00535"/>
    </source>
</evidence>
<reference evidence="2" key="1">
    <citation type="journal article" date="2021" name="PeerJ">
        <title>Extensive microbial diversity within the chicken gut microbiome revealed by metagenomics and culture.</title>
        <authorList>
            <person name="Gilroy R."/>
            <person name="Ravi A."/>
            <person name="Getino M."/>
            <person name="Pursley I."/>
            <person name="Horton D.L."/>
            <person name="Alikhan N.F."/>
            <person name="Baker D."/>
            <person name="Gharbi K."/>
            <person name="Hall N."/>
            <person name="Watson M."/>
            <person name="Adriaenssens E.M."/>
            <person name="Foster-Nyarko E."/>
            <person name="Jarju S."/>
            <person name="Secka A."/>
            <person name="Antonio M."/>
            <person name="Oren A."/>
            <person name="Chaudhuri R.R."/>
            <person name="La Ragione R."/>
            <person name="Hildebrand F."/>
            <person name="Pallen M.J."/>
        </authorList>
    </citation>
    <scope>NUCLEOTIDE SEQUENCE</scope>
    <source>
        <strain evidence="2">CHK179-5677</strain>
    </source>
</reference>
<dbReference type="RefSeq" id="WP_295368811.1">
    <property type="nucleotide sequence ID" value="NZ_DYUC01000105.1"/>
</dbReference>
<organism evidence="2 3">
    <name type="scientific">Pseudoflavonifractor capillosus</name>
    <dbReference type="NCBI Taxonomy" id="106588"/>
    <lineage>
        <taxon>Bacteria</taxon>
        <taxon>Bacillati</taxon>
        <taxon>Bacillota</taxon>
        <taxon>Clostridia</taxon>
        <taxon>Eubacteriales</taxon>
        <taxon>Oscillospiraceae</taxon>
        <taxon>Pseudoflavonifractor</taxon>
    </lineage>
</organism>
<sequence>MCTISLCMIVKNEEAVLGRCLESAADLVDEIIIVDTGSTDGTKEVARRFTDKLFDFPWADDFAAARNFSFDRASGGYCMWLDADDVIEEPDRARFRAMREELLPGADVIMMPYHTAFDPQGRPTFTYYRERVVRSDPRFRWAGAVHEAIAPAGEVRWSNAAVSHKKAGAGDPDRNLRIYEAQLAAGKALDPRSQFYYARELWYHSRFAEAAEVLTAFLDSGQGWLENEIEACRLLSQCMTALGRDGDALSALLRSLALDTPRAEVCCDMGGWFLAREQWRQAAFWYELALTRKRDDTSGAFVSPDCYGYLPAIQLCVCWYRLGDVEKARAFNELAASFRPEDPFVLQNRTFFSSLSFS</sequence>
<gene>
    <name evidence="2" type="ORF">K8V01_10370</name>
</gene>
<dbReference type="InterPro" id="IPR001173">
    <property type="entry name" value="Glyco_trans_2-like"/>
</dbReference>
<evidence type="ECO:0000313" key="2">
    <source>
        <dbReference type="EMBL" id="HJG87406.1"/>
    </source>
</evidence>
<dbReference type="Gene3D" id="3.90.550.10">
    <property type="entry name" value="Spore Coat Polysaccharide Biosynthesis Protein SpsA, Chain A"/>
    <property type="match status" value="1"/>
</dbReference>